<feature type="domain" description="FAD-binding FR-type" evidence="14">
    <location>
        <begin position="2"/>
        <end position="103"/>
    </location>
</feature>
<keyword evidence="15" id="KW-0560">Oxidoreductase</keyword>
<comment type="caution">
    <text evidence="15">The sequence shown here is derived from an EMBL/GenBank/DDBJ whole genome shotgun (WGS) entry which is preliminary data.</text>
</comment>
<protein>
    <recommendedName>
        <fullName evidence="11">Dihydroorotate dehydrogenase B (NAD(+)), electron transfer subunit</fullName>
    </recommendedName>
    <alternativeName>
        <fullName evidence="11">Dihydroorotate oxidase B, electron transfer subunit</fullName>
    </alternativeName>
</protein>
<gene>
    <name evidence="11" type="primary">pyrK</name>
    <name evidence="15" type="ORF">C426_1251</name>
</gene>
<feature type="binding site" evidence="11 13">
    <location>
        <position position="230"/>
    </location>
    <ligand>
        <name>[2Fe-2S] cluster</name>
        <dbReference type="ChEBI" id="CHEBI:190135"/>
    </ligand>
</feature>
<dbReference type="GO" id="GO:0046872">
    <property type="term" value="F:metal ion binding"/>
    <property type="evidence" value="ECO:0007669"/>
    <property type="project" value="UniProtKB-KW"/>
</dbReference>
<evidence type="ECO:0000256" key="2">
    <source>
        <dbReference type="ARBA" id="ARBA00022448"/>
    </source>
</evidence>
<comment type="pathway">
    <text evidence="11">Pyrimidine metabolism; UMP biosynthesis via de novo pathway; orotate from (S)-dihydroorotate (NAD(+) route): step 1/1.</text>
</comment>
<evidence type="ECO:0000256" key="8">
    <source>
        <dbReference type="ARBA" id="ARBA00022982"/>
    </source>
</evidence>
<keyword evidence="9 11" id="KW-0408">Iron</keyword>
<dbReference type="Pfam" id="PF00970">
    <property type="entry name" value="FAD_binding_6"/>
    <property type="match status" value="1"/>
</dbReference>
<dbReference type="InterPro" id="IPR012165">
    <property type="entry name" value="Cyt_c3_hydrogenase_gsu"/>
</dbReference>
<dbReference type="PANTHER" id="PTHR43513:SF3">
    <property type="entry name" value="DIHYDROOROTATE DEHYDROGENASE B (NAD(+)), ELECTRON TRANSFER SUBUNIT-RELATED"/>
    <property type="match status" value="1"/>
</dbReference>
<dbReference type="InterPro" id="IPR019480">
    <property type="entry name" value="Dihydroorotate_DH_Fe-S-bd"/>
</dbReference>
<dbReference type="InterPro" id="IPR008333">
    <property type="entry name" value="Cbr1-like_FAD-bd_dom"/>
</dbReference>
<dbReference type="Gene3D" id="3.40.50.80">
    <property type="entry name" value="Nucleotide-binding domain of ferredoxin-NADP reductase (FNR) module"/>
    <property type="match status" value="1"/>
</dbReference>
<dbReference type="HAMAP" id="MF_01211">
    <property type="entry name" value="DHODB_Fe_S_bind"/>
    <property type="match status" value="1"/>
</dbReference>
<feature type="binding site" evidence="11 12">
    <location>
        <begin position="69"/>
        <end position="71"/>
    </location>
    <ligand>
        <name>FAD</name>
        <dbReference type="ChEBI" id="CHEBI:57692"/>
    </ligand>
</feature>
<comment type="cofactor">
    <cofactor evidence="11">
        <name>[2Fe-2S] cluster</name>
        <dbReference type="ChEBI" id="CHEBI:190135"/>
    </cofactor>
    <text evidence="11">Binds 1 [2Fe-2S] cluster per subunit.</text>
</comment>
<dbReference type="Pfam" id="PF00175">
    <property type="entry name" value="NAD_binding_1"/>
    <property type="match status" value="1"/>
</dbReference>
<evidence type="ECO:0000313" key="15">
    <source>
        <dbReference type="EMBL" id="EKF51437.1"/>
    </source>
</evidence>
<dbReference type="Pfam" id="PF10418">
    <property type="entry name" value="DHODB_Fe-S_bind"/>
    <property type="match status" value="1"/>
</dbReference>
<comment type="similarity">
    <text evidence="1 11">Belongs to the PyrK family.</text>
</comment>
<comment type="cofactor">
    <cofactor evidence="13">
        <name>[2Fe-2S] cluster</name>
        <dbReference type="ChEBI" id="CHEBI:190135"/>
    </cofactor>
    <text evidence="13">Binds 1 [2Fe-2S] cluster per subunit.</text>
</comment>
<dbReference type="GO" id="GO:0044205">
    <property type="term" value="P:'de novo' UMP biosynthetic process"/>
    <property type="evidence" value="ECO:0007669"/>
    <property type="project" value="UniProtKB-UniRule"/>
</dbReference>
<evidence type="ECO:0000256" key="4">
    <source>
        <dbReference type="ARBA" id="ARBA00022714"/>
    </source>
</evidence>
<dbReference type="InterPro" id="IPR001433">
    <property type="entry name" value="OxRdtase_FAD/NAD-bd"/>
</dbReference>
<evidence type="ECO:0000256" key="10">
    <source>
        <dbReference type="ARBA" id="ARBA00023014"/>
    </source>
</evidence>
<evidence type="ECO:0000313" key="16">
    <source>
        <dbReference type="Proteomes" id="UP000006787"/>
    </source>
</evidence>
<dbReference type="GO" id="GO:0016491">
    <property type="term" value="F:oxidoreductase activity"/>
    <property type="evidence" value="ECO:0007669"/>
    <property type="project" value="UniProtKB-KW"/>
</dbReference>
<dbReference type="InterPro" id="IPR050353">
    <property type="entry name" value="PyrK_electron_transfer"/>
</dbReference>
<accession>K2QDD6</accession>
<dbReference type="GO" id="GO:0009055">
    <property type="term" value="F:electron transfer activity"/>
    <property type="evidence" value="ECO:0007669"/>
    <property type="project" value="UniProtKB-UniRule"/>
</dbReference>
<comment type="function">
    <text evidence="11">Responsible for channeling the electrons from the oxidation of dihydroorotate from the FMN redox center in the PyrD type B subunit to the ultimate electron acceptor NAD(+).</text>
</comment>
<dbReference type="InterPro" id="IPR037117">
    <property type="entry name" value="Dihydroorotate_DH_ele_sf"/>
</dbReference>
<evidence type="ECO:0000256" key="5">
    <source>
        <dbReference type="ARBA" id="ARBA00022723"/>
    </source>
</evidence>
<dbReference type="CDD" id="cd06218">
    <property type="entry name" value="DHOD_e_trans"/>
    <property type="match status" value="1"/>
</dbReference>
<dbReference type="UniPathway" id="UPA00070">
    <property type="reaction ID" value="UER00945"/>
</dbReference>
<organism evidence="15 16">
    <name type="scientific">Lactococcus garvieae DCC43</name>
    <dbReference type="NCBI Taxonomy" id="1231377"/>
    <lineage>
        <taxon>Bacteria</taxon>
        <taxon>Bacillati</taxon>
        <taxon>Bacillota</taxon>
        <taxon>Bacilli</taxon>
        <taxon>Lactobacillales</taxon>
        <taxon>Streptococcaceae</taxon>
        <taxon>Lactococcus</taxon>
    </lineage>
</organism>
<keyword evidence="10 11" id="KW-0411">Iron-sulfur</keyword>
<dbReference type="InterPro" id="IPR017927">
    <property type="entry name" value="FAD-bd_FR_type"/>
</dbReference>
<dbReference type="SUPFAM" id="SSF63380">
    <property type="entry name" value="Riboflavin synthase domain-like"/>
    <property type="match status" value="1"/>
</dbReference>
<evidence type="ECO:0000256" key="13">
    <source>
        <dbReference type="PIRSR" id="PIRSR006816-2"/>
    </source>
</evidence>
<dbReference type="NCBIfam" id="NF000797">
    <property type="entry name" value="PRK00054.1-2"/>
    <property type="match status" value="1"/>
</dbReference>
<name>K2QDD6_9LACT</name>
<feature type="binding site" evidence="11 12">
    <location>
        <begin position="52"/>
        <end position="55"/>
    </location>
    <ligand>
        <name>FAD</name>
        <dbReference type="ChEBI" id="CHEBI:57692"/>
    </ligand>
</feature>
<evidence type="ECO:0000256" key="7">
    <source>
        <dbReference type="ARBA" id="ARBA00022975"/>
    </source>
</evidence>
<keyword evidence="5 11" id="KW-0479">Metal-binding</keyword>
<sequence>MKLQEDMLIVSQKEVAEDIFELVLQGELVDAMHIPGQFLQIKVPSHDLLLRRPISISSWNTQARTCTLLYRRGDTTTGTYLLSQLKEGQTVDILGPLGTGFSIDEVCEGEDVLIIGGGIGVPPLYELAKQLSKTGCKIKILLGFARTEVKILEEDFAALPNVEVEVTTDDGSYGHQGHIGTLLEKLESSADAVYACGAPLMLKAVAKRFDNLERLYVSMEARMACGIGACYACVVPDKKNPEHALKVCQDGPVFKGNGVVI</sequence>
<keyword evidence="3 11" id="KW-0285">Flavoprotein</keyword>
<dbReference type="AlphaFoldDB" id="K2QDD6"/>
<evidence type="ECO:0000256" key="12">
    <source>
        <dbReference type="PIRSR" id="PIRSR006816-1"/>
    </source>
</evidence>
<dbReference type="InterPro" id="IPR017938">
    <property type="entry name" value="Riboflavin_synthase-like_b-brl"/>
</dbReference>
<dbReference type="PATRIC" id="fig|1231377.3.peg.1252"/>
<dbReference type="SUPFAM" id="SSF52343">
    <property type="entry name" value="Ferredoxin reductase-like, C-terminal NADP-linked domain"/>
    <property type="match status" value="1"/>
</dbReference>
<evidence type="ECO:0000259" key="14">
    <source>
        <dbReference type="PROSITE" id="PS51384"/>
    </source>
</evidence>
<dbReference type="GO" id="GO:0050660">
    <property type="term" value="F:flavin adenine dinucleotide binding"/>
    <property type="evidence" value="ECO:0007669"/>
    <property type="project" value="InterPro"/>
</dbReference>
<keyword evidence="6 11" id="KW-0274">FAD</keyword>
<proteinExistence type="inferred from homology"/>
<keyword evidence="2 11" id="KW-0813">Transport</keyword>
<keyword evidence="4 11" id="KW-0001">2Fe-2S</keyword>
<comment type="subunit">
    <text evidence="11">Heterotetramer of 2 PyrK and 2 PyrD type B subunits.</text>
</comment>
<dbReference type="Gene3D" id="2.10.240.10">
    <property type="entry name" value="Dihydroorotate dehydrogenase, electron transfer subunit"/>
    <property type="match status" value="1"/>
</dbReference>
<dbReference type="GO" id="GO:0051537">
    <property type="term" value="F:2 iron, 2 sulfur cluster binding"/>
    <property type="evidence" value="ECO:0007669"/>
    <property type="project" value="UniProtKB-KW"/>
</dbReference>
<keyword evidence="7 11" id="KW-0665">Pyrimidine biosynthesis</keyword>
<evidence type="ECO:0000256" key="3">
    <source>
        <dbReference type="ARBA" id="ARBA00022630"/>
    </source>
</evidence>
<evidence type="ECO:0000256" key="1">
    <source>
        <dbReference type="ARBA" id="ARBA00006422"/>
    </source>
</evidence>
<dbReference type="PIRSF" id="PIRSF006816">
    <property type="entry name" value="Cyc3_hyd_g"/>
    <property type="match status" value="1"/>
</dbReference>
<dbReference type="InterPro" id="IPR039261">
    <property type="entry name" value="FNR_nucleotide-bd"/>
</dbReference>
<comment type="cofactor">
    <cofactor evidence="11 12">
        <name>FAD</name>
        <dbReference type="ChEBI" id="CHEBI:57692"/>
    </cofactor>
    <text evidence="11 12">Binds 1 FAD per subunit.</text>
</comment>
<keyword evidence="8 11" id="KW-0249">Electron transport</keyword>
<feature type="binding site" evidence="11 13">
    <location>
        <position position="225"/>
    </location>
    <ligand>
        <name>[2Fe-2S] cluster</name>
        <dbReference type="ChEBI" id="CHEBI:190135"/>
    </ligand>
</feature>
<reference evidence="15 16" key="1">
    <citation type="journal article" date="2012" name="J. Bacteriol.">
        <title>Genome Sequence of the Bacteriocin-Producing Strain Lactococcus garvieae DCC43.</title>
        <authorList>
            <person name="Gabrielsen C."/>
            <person name="Brede D.A."/>
            <person name="Hernandez P.E."/>
            <person name="Nes I.F."/>
            <person name="Diep D.B."/>
        </authorList>
    </citation>
    <scope>NUCLEOTIDE SEQUENCE [LARGE SCALE GENOMIC DNA]</scope>
    <source>
        <strain evidence="15 16">DCC43</strain>
    </source>
</reference>
<dbReference type="Proteomes" id="UP000006787">
    <property type="component" value="Unassembled WGS sequence"/>
</dbReference>
<dbReference type="PANTHER" id="PTHR43513">
    <property type="entry name" value="DIHYDROOROTATE DEHYDROGENASE B (NAD(+)), ELECTRON TRANSFER SUBUNIT"/>
    <property type="match status" value="1"/>
</dbReference>
<dbReference type="eggNOG" id="COG0543">
    <property type="taxonomic scope" value="Bacteria"/>
</dbReference>
<evidence type="ECO:0000256" key="6">
    <source>
        <dbReference type="ARBA" id="ARBA00022827"/>
    </source>
</evidence>
<dbReference type="InterPro" id="IPR023455">
    <property type="entry name" value="Dihydroorotate_DHASE_ETsu"/>
</dbReference>
<evidence type="ECO:0000256" key="9">
    <source>
        <dbReference type="ARBA" id="ARBA00023004"/>
    </source>
</evidence>
<dbReference type="Gene3D" id="2.40.30.10">
    <property type="entry name" value="Translation factors"/>
    <property type="match status" value="1"/>
</dbReference>
<feature type="binding site" evidence="11 13">
    <location>
        <position position="233"/>
    </location>
    <ligand>
        <name>[2Fe-2S] cluster</name>
        <dbReference type="ChEBI" id="CHEBI:190135"/>
    </ligand>
</feature>
<dbReference type="PROSITE" id="PS51384">
    <property type="entry name" value="FAD_FR"/>
    <property type="match status" value="1"/>
</dbReference>
<evidence type="ECO:0000256" key="11">
    <source>
        <dbReference type="HAMAP-Rule" id="MF_01211"/>
    </source>
</evidence>
<feature type="binding site" evidence="11 13">
    <location>
        <position position="248"/>
    </location>
    <ligand>
        <name>[2Fe-2S] cluster</name>
        <dbReference type="ChEBI" id="CHEBI:190135"/>
    </ligand>
</feature>
<feature type="binding site" evidence="11 12">
    <location>
        <begin position="78"/>
        <end position="79"/>
    </location>
    <ligand>
        <name>FAD</name>
        <dbReference type="ChEBI" id="CHEBI:57692"/>
    </ligand>
</feature>
<dbReference type="EMBL" id="AMQS01000014">
    <property type="protein sequence ID" value="EKF51437.1"/>
    <property type="molecule type" value="Genomic_DNA"/>
</dbReference>